<proteinExistence type="predicted"/>
<dbReference type="PROSITE" id="PS00018">
    <property type="entry name" value="EF_HAND_1"/>
    <property type="match status" value="1"/>
</dbReference>
<dbReference type="EMBL" id="JAINUL010000001">
    <property type="protein sequence ID" value="MCC0100602.1"/>
    <property type="molecule type" value="Genomic_DNA"/>
</dbReference>
<comment type="caution">
    <text evidence="1">The sequence shown here is derived from an EMBL/GenBank/DDBJ whole genome shotgun (WGS) entry which is preliminary data.</text>
</comment>
<dbReference type="InterPro" id="IPR018247">
    <property type="entry name" value="EF_Hand_1_Ca_BS"/>
</dbReference>
<evidence type="ECO:0000313" key="2">
    <source>
        <dbReference type="Proteomes" id="UP001520654"/>
    </source>
</evidence>
<accession>A0ABS8EHI4</accession>
<name>A0ABS8EHI4_9ACTN</name>
<reference evidence="1 2" key="1">
    <citation type="submission" date="2021-08" db="EMBL/GenBank/DDBJ databases">
        <title>Genomic Architecture of Streptomyces flavotricini NGL1 and Streptomyces erythrochromogenes HMS4 With Differential Plant Beneficial attributes and laccase production capabilities.</title>
        <authorList>
            <person name="Salwan R."/>
            <person name="Kaur R."/>
            <person name="Sharma V."/>
        </authorList>
    </citation>
    <scope>NUCLEOTIDE SEQUENCE [LARGE SCALE GENOMIC DNA]</scope>
    <source>
        <strain evidence="1 2">NGL1</strain>
    </source>
</reference>
<dbReference type="RefSeq" id="WP_229344381.1">
    <property type="nucleotide sequence ID" value="NZ_JAINUL010000001.1"/>
</dbReference>
<keyword evidence="2" id="KW-1185">Reference proteome</keyword>
<organism evidence="1 2">
    <name type="scientific">Streptomyces flavotricini</name>
    <dbReference type="NCBI Taxonomy" id="66888"/>
    <lineage>
        <taxon>Bacteria</taxon>
        <taxon>Bacillati</taxon>
        <taxon>Actinomycetota</taxon>
        <taxon>Actinomycetes</taxon>
        <taxon>Kitasatosporales</taxon>
        <taxon>Streptomycetaceae</taxon>
        <taxon>Streptomyces</taxon>
    </lineage>
</organism>
<dbReference type="Proteomes" id="UP001520654">
    <property type="component" value="Unassembled WGS sequence"/>
</dbReference>
<gene>
    <name evidence="1" type="ORF">K7B10_38745</name>
</gene>
<dbReference type="Gene3D" id="1.10.238.10">
    <property type="entry name" value="EF-hand"/>
    <property type="match status" value="1"/>
</dbReference>
<protein>
    <submittedName>
        <fullName evidence="1">EF-hand domain-containing protein</fullName>
    </submittedName>
</protein>
<evidence type="ECO:0000313" key="1">
    <source>
        <dbReference type="EMBL" id="MCC0100602.1"/>
    </source>
</evidence>
<sequence>MPDTAIPVLTRQMHYMFALLDADRDGLLGAGDLTAVADRLAEVFPGRPERIHT</sequence>